<protein>
    <submittedName>
        <fullName evidence="7">Cytochrome c</fullName>
    </submittedName>
</protein>
<gene>
    <name evidence="7" type="ORF">IPP15_03870</name>
</gene>
<accession>A0A9D7SSZ1</accession>
<dbReference type="PROSITE" id="PS51007">
    <property type="entry name" value="CYTC"/>
    <property type="match status" value="1"/>
</dbReference>
<reference evidence="7 8" key="1">
    <citation type="submission" date="2020-10" db="EMBL/GenBank/DDBJ databases">
        <title>Connecting structure to function with the recovery of over 1000 high-quality activated sludge metagenome-assembled genomes encoding full-length rRNA genes using long-read sequencing.</title>
        <authorList>
            <person name="Singleton C.M."/>
            <person name="Petriglieri F."/>
            <person name="Kristensen J.M."/>
            <person name="Kirkegaard R.H."/>
            <person name="Michaelsen T.Y."/>
            <person name="Andersen M.H."/>
            <person name="Karst S.M."/>
            <person name="Dueholm M.S."/>
            <person name="Nielsen P.H."/>
            <person name="Albertsen M."/>
        </authorList>
    </citation>
    <scope>NUCLEOTIDE SEQUENCE [LARGE SCALE GENOMIC DNA]</scope>
    <source>
        <strain evidence="7">Ribe_18-Q3-R11-54_MAXAC.273</strain>
    </source>
</reference>
<comment type="caution">
    <text evidence="7">The sequence shown here is derived from an EMBL/GenBank/DDBJ whole genome shotgun (WGS) entry which is preliminary data.</text>
</comment>
<dbReference type="EMBL" id="JADKGY010000001">
    <property type="protein sequence ID" value="MBK9981554.1"/>
    <property type="molecule type" value="Genomic_DNA"/>
</dbReference>
<name>A0A9D7SSZ1_9BACT</name>
<feature type="domain" description="Cytochrome c" evidence="6">
    <location>
        <begin position="140"/>
        <end position="236"/>
    </location>
</feature>
<evidence type="ECO:0000259" key="6">
    <source>
        <dbReference type="PROSITE" id="PS51007"/>
    </source>
</evidence>
<dbReference type="SUPFAM" id="SSF46626">
    <property type="entry name" value="Cytochrome c"/>
    <property type="match status" value="1"/>
</dbReference>
<proteinExistence type="predicted"/>
<dbReference type="AlphaFoldDB" id="A0A9D7SSZ1"/>
<dbReference type="InterPro" id="IPR036909">
    <property type="entry name" value="Cyt_c-like_dom_sf"/>
</dbReference>
<dbReference type="Proteomes" id="UP000808337">
    <property type="component" value="Unassembled WGS sequence"/>
</dbReference>
<sequence length="298" mass="33371">MKYTAYTILACLVTLIACSPAKDNRRGHEYMPDMVHTTGYEANLFDYYYYNRWGTEEEYKKFAMPRTSVPGTVARGDVSLANATDPAERMADMNNFEGLTDGSIAYVPNGSVPYYYADTEPERARATKEIVQNPFPISKQGLEQGKLLYGIYCSICHGDKGDGLGYLLREADPAKGIVAGVYPAAPANFLLDTFVHSNVGRFYHAIMKGRNVMGPYADKLSYVERWDVIHYIRSLEAKAKNLEYSSTLNTLNKEAMPWDPMEAEMKKGMIGMVKDSTANEVAHGDQSTDTPQKMEVHK</sequence>
<evidence type="ECO:0000256" key="1">
    <source>
        <dbReference type="ARBA" id="ARBA00022617"/>
    </source>
</evidence>
<evidence type="ECO:0000256" key="5">
    <source>
        <dbReference type="SAM" id="MobiDB-lite"/>
    </source>
</evidence>
<dbReference type="InterPro" id="IPR009056">
    <property type="entry name" value="Cyt_c-like_dom"/>
</dbReference>
<dbReference type="Pfam" id="PF13442">
    <property type="entry name" value="Cytochrome_CBB3"/>
    <property type="match status" value="1"/>
</dbReference>
<keyword evidence="1 4" id="KW-0349">Heme</keyword>
<evidence type="ECO:0000313" key="8">
    <source>
        <dbReference type="Proteomes" id="UP000808337"/>
    </source>
</evidence>
<dbReference type="GO" id="GO:0046872">
    <property type="term" value="F:metal ion binding"/>
    <property type="evidence" value="ECO:0007669"/>
    <property type="project" value="UniProtKB-KW"/>
</dbReference>
<evidence type="ECO:0000256" key="2">
    <source>
        <dbReference type="ARBA" id="ARBA00022723"/>
    </source>
</evidence>
<evidence type="ECO:0000313" key="7">
    <source>
        <dbReference type="EMBL" id="MBK9981554.1"/>
    </source>
</evidence>
<evidence type="ECO:0000256" key="3">
    <source>
        <dbReference type="ARBA" id="ARBA00023004"/>
    </source>
</evidence>
<keyword evidence="3 4" id="KW-0408">Iron</keyword>
<evidence type="ECO:0000256" key="4">
    <source>
        <dbReference type="PROSITE-ProRule" id="PRU00433"/>
    </source>
</evidence>
<keyword evidence="2 4" id="KW-0479">Metal-binding</keyword>
<dbReference type="PANTHER" id="PTHR40394:SF2">
    <property type="entry name" value="QUINOL:CYTOCHROME C OXIDOREDUCTASE MEMBRANE PROTEIN"/>
    <property type="match status" value="1"/>
</dbReference>
<organism evidence="7 8">
    <name type="scientific">Candidatus Opimibacter skivensis</name>
    <dbReference type="NCBI Taxonomy" id="2982028"/>
    <lineage>
        <taxon>Bacteria</taxon>
        <taxon>Pseudomonadati</taxon>
        <taxon>Bacteroidota</taxon>
        <taxon>Saprospiria</taxon>
        <taxon>Saprospirales</taxon>
        <taxon>Saprospiraceae</taxon>
        <taxon>Candidatus Opimibacter</taxon>
    </lineage>
</organism>
<dbReference type="GO" id="GO:0009055">
    <property type="term" value="F:electron transfer activity"/>
    <property type="evidence" value="ECO:0007669"/>
    <property type="project" value="InterPro"/>
</dbReference>
<dbReference type="PROSITE" id="PS51257">
    <property type="entry name" value="PROKAR_LIPOPROTEIN"/>
    <property type="match status" value="1"/>
</dbReference>
<dbReference type="GO" id="GO:0020037">
    <property type="term" value="F:heme binding"/>
    <property type="evidence" value="ECO:0007669"/>
    <property type="project" value="InterPro"/>
</dbReference>
<dbReference type="Gene3D" id="1.10.760.10">
    <property type="entry name" value="Cytochrome c-like domain"/>
    <property type="match status" value="1"/>
</dbReference>
<feature type="region of interest" description="Disordered" evidence="5">
    <location>
        <begin position="278"/>
        <end position="298"/>
    </location>
</feature>
<dbReference type="PANTHER" id="PTHR40394">
    <property type="entry name" value="LIPOPROTEIN-RELATED"/>
    <property type="match status" value="1"/>
</dbReference>